<keyword evidence="11" id="KW-0378">Hydrolase</keyword>
<keyword evidence="11" id="KW-0347">Helicase</keyword>
<keyword evidence="2 6" id="KW-0227">DNA damage</keyword>
<protein>
    <recommendedName>
        <fullName evidence="6">Holliday junction branch migration complex subunit RuvA</fullName>
    </recommendedName>
</protein>
<dbReference type="GeneID" id="61167918"/>
<dbReference type="Gene3D" id="1.10.8.10">
    <property type="entry name" value="DNA helicase RuvA subunit, C-terminal domain"/>
    <property type="match status" value="1"/>
</dbReference>
<dbReference type="GO" id="GO:0005524">
    <property type="term" value="F:ATP binding"/>
    <property type="evidence" value="ECO:0007669"/>
    <property type="project" value="InterPro"/>
</dbReference>
<dbReference type="InterPro" id="IPR013849">
    <property type="entry name" value="DNA_helicase_Holl-junc_RuvA_I"/>
</dbReference>
<dbReference type="Pfam" id="PF07499">
    <property type="entry name" value="RuvA_C"/>
    <property type="match status" value="1"/>
</dbReference>
<evidence type="ECO:0000313" key="9">
    <source>
        <dbReference type="EMBL" id="NMW92218.1"/>
    </source>
</evidence>
<dbReference type="GO" id="GO:0005737">
    <property type="term" value="C:cytoplasm"/>
    <property type="evidence" value="ECO:0007669"/>
    <property type="project" value="UniProtKB-SubCell"/>
</dbReference>
<evidence type="ECO:0000256" key="2">
    <source>
        <dbReference type="ARBA" id="ARBA00022763"/>
    </source>
</evidence>
<dbReference type="Gene3D" id="2.40.50.140">
    <property type="entry name" value="Nucleic acid-binding proteins"/>
    <property type="match status" value="1"/>
</dbReference>
<evidence type="ECO:0000259" key="7">
    <source>
        <dbReference type="SMART" id="SM00278"/>
    </source>
</evidence>
<sequence length="193" mass="20466">MIALLKGQVVDKRIDRATILCGGLGLEFFATPNTLSTLNQGQDAEIYTCLVVREDALTLYGFDDFQQRETFQILIQVKGIGPKLALATLAVLSPSDLANAVANRDLTTLQRIPGVGKKSAERMSLEIGDKLGIVPTSVTTAATGGGFNATTVVEALTNLGWNQAQATEAVNAIEANDAATALREALQYLGSNR</sequence>
<comment type="subunit">
    <text evidence="6">Homotetramer. Forms an RuvA(8)-RuvB(12)-Holliday junction (HJ) complex. HJ DNA is sandwiched between 2 RuvA tetramers; dsDNA enters through RuvA and exits via RuvB. An RuvB hexamer assembles on each DNA strand where it exits the tetramer. Each RuvB hexamer is contacted by two RuvA subunits (via domain III) on 2 adjacent RuvB subunits; this complex drives branch migration. In the full resolvosome a probable DNA-RuvA(4)-RuvB(12)-RuvC(2) complex forms which resolves the HJ.</text>
</comment>
<gene>
    <name evidence="6 11" type="primary">ruvA</name>
    <name evidence="8" type="ORF">FYZ43_01795</name>
    <name evidence="9" type="ORF">HHJ74_00600</name>
    <name evidence="10" type="ORF">HHJ77_04420</name>
    <name evidence="11" type="ORF">NCTC11819_02034</name>
</gene>
<dbReference type="Pfam" id="PF14520">
    <property type="entry name" value="HHH_5"/>
    <property type="match status" value="1"/>
</dbReference>
<reference evidence="11 12" key="1">
    <citation type="submission" date="2018-06" db="EMBL/GenBank/DDBJ databases">
        <authorList>
            <consortium name="Pathogen Informatics"/>
            <person name="Doyle S."/>
        </authorList>
    </citation>
    <scope>NUCLEOTIDE SEQUENCE [LARGE SCALE GENOMIC DNA]</scope>
    <source>
        <strain evidence="11 12">NCTC11819</strain>
    </source>
</reference>
<evidence type="ECO:0000313" key="13">
    <source>
        <dbReference type="Proteomes" id="UP000575397"/>
    </source>
</evidence>
<dbReference type="AlphaFoldDB" id="A0A2J9KR01"/>
<keyword evidence="4 6" id="KW-0233">DNA recombination</keyword>
<evidence type="ECO:0000313" key="11">
    <source>
        <dbReference type="EMBL" id="STO17444.1"/>
    </source>
</evidence>
<dbReference type="EMBL" id="JABCUV010000001">
    <property type="protein sequence ID" value="NMW92218.1"/>
    <property type="molecule type" value="Genomic_DNA"/>
</dbReference>
<evidence type="ECO:0000256" key="4">
    <source>
        <dbReference type="ARBA" id="ARBA00023172"/>
    </source>
</evidence>
<dbReference type="GO" id="GO:0000400">
    <property type="term" value="F:four-way junction DNA binding"/>
    <property type="evidence" value="ECO:0007669"/>
    <property type="project" value="UniProtKB-UniRule"/>
</dbReference>
<dbReference type="SMART" id="SM00278">
    <property type="entry name" value="HhH1"/>
    <property type="match status" value="2"/>
</dbReference>
<comment type="caution">
    <text evidence="11">The sequence shown here is derived from an EMBL/GenBank/DDBJ whole genome shotgun (WGS) entry which is preliminary data.</text>
</comment>
<dbReference type="GO" id="GO:0006310">
    <property type="term" value="P:DNA recombination"/>
    <property type="evidence" value="ECO:0007669"/>
    <property type="project" value="UniProtKB-UniRule"/>
</dbReference>
<evidence type="ECO:0000256" key="6">
    <source>
        <dbReference type="HAMAP-Rule" id="MF_00031"/>
    </source>
</evidence>
<dbReference type="OrthoDB" id="5293449at2"/>
<dbReference type="GO" id="GO:0009379">
    <property type="term" value="C:Holliday junction helicase complex"/>
    <property type="evidence" value="ECO:0007669"/>
    <property type="project" value="InterPro"/>
</dbReference>
<keyword evidence="5 6" id="KW-0234">DNA repair</keyword>
<dbReference type="CDD" id="cd14332">
    <property type="entry name" value="UBA_RuvA_C"/>
    <property type="match status" value="1"/>
</dbReference>
<dbReference type="Proteomes" id="UP000575397">
    <property type="component" value="Unassembled WGS sequence"/>
</dbReference>
<dbReference type="Proteomes" id="UP000255284">
    <property type="component" value="Unassembled WGS sequence"/>
</dbReference>
<comment type="caution">
    <text evidence="6">Lacks conserved residue(s) required for the propagation of feature annotation.</text>
</comment>
<dbReference type="SUPFAM" id="SSF50249">
    <property type="entry name" value="Nucleic acid-binding proteins"/>
    <property type="match status" value="1"/>
</dbReference>
<dbReference type="InterPro" id="IPR012340">
    <property type="entry name" value="NA-bd_OB-fold"/>
</dbReference>
<dbReference type="SUPFAM" id="SSF47781">
    <property type="entry name" value="RuvA domain 2-like"/>
    <property type="match status" value="1"/>
</dbReference>
<accession>A0A2J9KR01</accession>
<name>A0A2J9KR01_9ACTO</name>
<evidence type="ECO:0000313" key="15">
    <source>
        <dbReference type="Proteomes" id="UP001209486"/>
    </source>
</evidence>
<dbReference type="InterPro" id="IPR036267">
    <property type="entry name" value="RuvA_C_sf"/>
</dbReference>
<dbReference type="Proteomes" id="UP001209486">
    <property type="component" value="Unassembled WGS sequence"/>
</dbReference>
<feature type="domain" description="Helix-hairpin-helix DNA-binding motif class 1" evidence="7">
    <location>
        <begin position="107"/>
        <end position="126"/>
    </location>
</feature>
<dbReference type="Proteomes" id="UP000582487">
    <property type="component" value="Unassembled WGS sequence"/>
</dbReference>
<evidence type="ECO:0000256" key="1">
    <source>
        <dbReference type="ARBA" id="ARBA00022490"/>
    </source>
</evidence>
<comment type="similarity">
    <text evidence="6">Belongs to the RuvA family.</text>
</comment>
<comment type="function">
    <text evidence="6">The RuvA-RuvB-RuvC complex processes Holliday junction (HJ) DNA during genetic recombination and DNA repair, while the RuvA-RuvB complex plays an important role in the rescue of blocked DNA replication forks via replication fork reversal (RFR). RuvA specifically binds to HJ cruciform DNA, conferring on it an open structure. The RuvB hexamer acts as an ATP-dependent pump, pulling dsDNA into and through the RuvAB complex. HJ branch migration allows RuvC to scan DNA until it finds its consensus sequence, where it cleaves and resolves the cruciform DNA.</text>
</comment>
<keyword evidence="11" id="KW-0067">ATP-binding</keyword>
<organism evidence="11 12">
    <name type="scientific">Mobiluncus mulieris</name>
    <dbReference type="NCBI Taxonomy" id="2052"/>
    <lineage>
        <taxon>Bacteria</taxon>
        <taxon>Bacillati</taxon>
        <taxon>Actinomycetota</taxon>
        <taxon>Actinomycetes</taxon>
        <taxon>Actinomycetales</taxon>
        <taxon>Actinomycetaceae</taxon>
        <taxon>Mobiluncus</taxon>
    </lineage>
</organism>
<dbReference type="InterPro" id="IPR011114">
    <property type="entry name" value="RuvA_C"/>
</dbReference>
<comment type="domain">
    <text evidence="6">Has three domains with a flexible linker between the domains II and III and assumes an 'L' shape. Domain III is highly mobile and contacts RuvB.</text>
</comment>
<dbReference type="EMBL" id="UGGQ01000006">
    <property type="protein sequence ID" value="STO17444.1"/>
    <property type="molecule type" value="Genomic_DNA"/>
</dbReference>
<dbReference type="GO" id="GO:0048476">
    <property type="term" value="C:Holliday junction resolvase complex"/>
    <property type="evidence" value="ECO:0007669"/>
    <property type="project" value="UniProtKB-UniRule"/>
</dbReference>
<reference evidence="13 14" key="3">
    <citation type="submission" date="2020-04" db="EMBL/GenBank/DDBJ databases">
        <title>Antimicrobial susceptibility and clonality of vaginal-derived multi-drug resistant Mobiluncus isolates in China.</title>
        <authorList>
            <person name="Zhang X."/>
        </authorList>
    </citation>
    <scope>NUCLEOTIDE SEQUENCE [LARGE SCALE GENOMIC DNA]</scope>
    <source>
        <strain evidence="10 13">12</strain>
        <strain evidence="9 14">7</strain>
    </source>
</reference>
<dbReference type="EMBL" id="VSZY01000002">
    <property type="protein sequence ID" value="MCU9968176.1"/>
    <property type="molecule type" value="Genomic_DNA"/>
</dbReference>
<evidence type="ECO:0000313" key="10">
    <source>
        <dbReference type="EMBL" id="NMX03190.1"/>
    </source>
</evidence>
<dbReference type="NCBIfam" id="TIGR00084">
    <property type="entry name" value="ruvA"/>
    <property type="match status" value="1"/>
</dbReference>
<keyword evidence="11" id="KW-0547">Nucleotide-binding</keyword>
<feature type="region of interest" description="Domain III" evidence="6">
    <location>
        <begin position="147"/>
        <end position="193"/>
    </location>
</feature>
<dbReference type="EMBL" id="JABCUS010000007">
    <property type="protein sequence ID" value="NMX03190.1"/>
    <property type="molecule type" value="Genomic_DNA"/>
</dbReference>
<proteinExistence type="inferred from homology"/>
<evidence type="ECO:0000313" key="14">
    <source>
        <dbReference type="Proteomes" id="UP000582487"/>
    </source>
</evidence>
<keyword evidence="1 6" id="KW-0963">Cytoplasm</keyword>
<feature type="domain" description="Helix-hairpin-helix DNA-binding motif class 1" evidence="7">
    <location>
        <begin position="72"/>
        <end position="91"/>
    </location>
</feature>
<dbReference type="InterPro" id="IPR000085">
    <property type="entry name" value="RuvA"/>
</dbReference>
<dbReference type="HAMAP" id="MF_00031">
    <property type="entry name" value="DNA_HJ_migration_RuvA"/>
    <property type="match status" value="1"/>
</dbReference>
<comment type="subcellular location">
    <subcellularLocation>
        <location evidence="6">Cytoplasm</location>
    </subcellularLocation>
</comment>
<evidence type="ECO:0000313" key="12">
    <source>
        <dbReference type="Proteomes" id="UP000255284"/>
    </source>
</evidence>
<evidence type="ECO:0000313" key="8">
    <source>
        <dbReference type="EMBL" id="MCU9968176.1"/>
    </source>
</evidence>
<dbReference type="InterPro" id="IPR010994">
    <property type="entry name" value="RuvA_2-like"/>
</dbReference>
<dbReference type="RefSeq" id="WP_004012419.1">
    <property type="nucleotide sequence ID" value="NZ_CAMPNB010000005.1"/>
</dbReference>
<dbReference type="GO" id="GO:0016787">
    <property type="term" value="F:hydrolase activity"/>
    <property type="evidence" value="ECO:0007669"/>
    <property type="project" value="UniProtKB-KW"/>
</dbReference>
<keyword evidence="3 6" id="KW-0238">DNA-binding</keyword>
<dbReference type="Gene3D" id="1.10.150.20">
    <property type="entry name" value="5' to 3' exonuclease, C-terminal subdomain"/>
    <property type="match status" value="1"/>
</dbReference>
<dbReference type="InterPro" id="IPR003583">
    <property type="entry name" value="Hlx-hairpin-Hlx_DNA-bd_motif"/>
</dbReference>
<reference evidence="8 15" key="2">
    <citation type="submission" date="2019-08" db="EMBL/GenBank/DDBJ databases">
        <title>Comparison of rpoB and gyrB Sequences from Mobiluncus Species and Development of a Multiplex PCR Method for Clinical Detection of Mobiluncus curtisii and Mobiluncus mulieris.</title>
        <authorList>
            <person name="Yang L."/>
            <person name="Shen Y."/>
            <person name="Xu G."/>
            <person name="Shu L.-B."/>
            <person name="Hu J."/>
            <person name="Zhang R."/>
            <person name="Wang Y."/>
            <person name="Zhou H.-W."/>
            <person name="Zhang X."/>
        </authorList>
    </citation>
    <scope>NUCLEOTIDE SEQUENCE [LARGE SCALE GENOMIC DNA]</scope>
    <source>
        <strain evidence="8 15">M26</strain>
    </source>
</reference>
<evidence type="ECO:0000256" key="5">
    <source>
        <dbReference type="ARBA" id="ARBA00023204"/>
    </source>
</evidence>
<dbReference type="GO" id="GO:0009378">
    <property type="term" value="F:four-way junction helicase activity"/>
    <property type="evidence" value="ECO:0007669"/>
    <property type="project" value="InterPro"/>
</dbReference>
<dbReference type="SUPFAM" id="SSF46929">
    <property type="entry name" value="DNA helicase RuvA subunit, C-terminal domain"/>
    <property type="match status" value="1"/>
</dbReference>
<dbReference type="GO" id="GO:0006281">
    <property type="term" value="P:DNA repair"/>
    <property type="evidence" value="ECO:0007669"/>
    <property type="project" value="UniProtKB-UniRule"/>
</dbReference>
<dbReference type="Pfam" id="PF01330">
    <property type="entry name" value="RuvA_N"/>
    <property type="match status" value="1"/>
</dbReference>
<evidence type="ECO:0000256" key="3">
    <source>
        <dbReference type="ARBA" id="ARBA00023125"/>
    </source>
</evidence>